<feature type="region of interest" description="Disordered" evidence="1">
    <location>
        <begin position="75"/>
        <end position="98"/>
    </location>
</feature>
<sequence length="284" mass="29899">MSAGNLAATGVPPPSSSTVPQVSRLHGFENRPPSRRGLPPARSFQVEHHQPCDVERSRSPVSPFLVLPGSEGIADIPVPPLGQAVESSPTGGGIKRNGVDPNYQFSFTNRASAISMTNSTDAPSNIALSFEDELSSEDIRTPEQDILAASSNTPFAAHDGFPGSVGEQMSTPVVESQPRKQKTNGRINKLPAAATRDVNAEMNAASPSAAIAVNEKVKKDRKKRKAVDIEGPNVGEGTKRKRAKVAAGKGTEKPFKVYTGPGSTSQESSAASSESAQHGVKKRQ</sequence>
<feature type="compositionally biased region" description="Low complexity" evidence="1">
    <location>
        <begin position="265"/>
        <end position="277"/>
    </location>
</feature>
<feature type="compositionally biased region" description="Basic and acidic residues" evidence="1">
    <location>
        <begin position="45"/>
        <end position="58"/>
    </location>
</feature>
<dbReference type="Proteomes" id="UP000467700">
    <property type="component" value="Unassembled WGS sequence"/>
</dbReference>
<dbReference type="OrthoDB" id="10568486at2759"/>
<reference evidence="2 3" key="1">
    <citation type="submission" date="2020-01" db="EMBL/GenBank/DDBJ databases">
        <authorList>
            <person name="Gupta K D."/>
        </authorList>
    </citation>
    <scope>NUCLEOTIDE SEQUENCE [LARGE SCALE GENOMIC DNA]</scope>
</reference>
<evidence type="ECO:0000313" key="3">
    <source>
        <dbReference type="Proteomes" id="UP000467700"/>
    </source>
</evidence>
<feature type="region of interest" description="Disordered" evidence="1">
    <location>
        <begin position="215"/>
        <end position="284"/>
    </location>
</feature>
<name>A0A8S0VT23_CYCAE</name>
<protein>
    <submittedName>
        <fullName evidence="2">Uncharacterized protein</fullName>
    </submittedName>
</protein>
<comment type="caution">
    <text evidence="2">The sequence shown here is derived from an EMBL/GenBank/DDBJ whole genome shotgun (WGS) entry which is preliminary data.</text>
</comment>
<keyword evidence="3" id="KW-1185">Reference proteome</keyword>
<dbReference type="EMBL" id="CACVBS010000024">
    <property type="protein sequence ID" value="CAA7259360.1"/>
    <property type="molecule type" value="Genomic_DNA"/>
</dbReference>
<evidence type="ECO:0000256" key="1">
    <source>
        <dbReference type="SAM" id="MobiDB-lite"/>
    </source>
</evidence>
<accession>A0A8S0VT23</accession>
<gene>
    <name evidence="2" type="ORF">AAE3_LOCUS1723</name>
</gene>
<feature type="region of interest" description="Disordered" evidence="1">
    <location>
        <begin position="153"/>
        <end position="192"/>
    </location>
</feature>
<organism evidence="2 3">
    <name type="scientific">Cyclocybe aegerita</name>
    <name type="common">Black poplar mushroom</name>
    <name type="synonym">Agrocybe aegerita</name>
    <dbReference type="NCBI Taxonomy" id="1973307"/>
    <lineage>
        <taxon>Eukaryota</taxon>
        <taxon>Fungi</taxon>
        <taxon>Dikarya</taxon>
        <taxon>Basidiomycota</taxon>
        <taxon>Agaricomycotina</taxon>
        <taxon>Agaricomycetes</taxon>
        <taxon>Agaricomycetidae</taxon>
        <taxon>Agaricales</taxon>
        <taxon>Agaricineae</taxon>
        <taxon>Bolbitiaceae</taxon>
        <taxon>Cyclocybe</taxon>
    </lineage>
</organism>
<dbReference type="AlphaFoldDB" id="A0A8S0VT23"/>
<proteinExistence type="predicted"/>
<feature type="region of interest" description="Disordered" evidence="1">
    <location>
        <begin position="1"/>
        <end position="59"/>
    </location>
</feature>
<evidence type="ECO:0000313" key="2">
    <source>
        <dbReference type="EMBL" id="CAA7259360.1"/>
    </source>
</evidence>